<dbReference type="OrthoDB" id="6222109at2759"/>
<gene>
    <name evidence="2" type="ORF">SSLN_LOCUS7652</name>
</gene>
<evidence type="ECO:0000256" key="1">
    <source>
        <dbReference type="SAM" id="SignalP"/>
    </source>
</evidence>
<organism evidence="4">
    <name type="scientific">Schistocephalus solidus</name>
    <name type="common">Tapeworm</name>
    <dbReference type="NCBI Taxonomy" id="70667"/>
    <lineage>
        <taxon>Eukaryota</taxon>
        <taxon>Metazoa</taxon>
        <taxon>Spiralia</taxon>
        <taxon>Lophotrochozoa</taxon>
        <taxon>Platyhelminthes</taxon>
        <taxon>Cestoda</taxon>
        <taxon>Eucestoda</taxon>
        <taxon>Diphyllobothriidea</taxon>
        <taxon>Diphyllobothriidae</taxon>
        <taxon>Schistocephalus</taxon>
    </lineage>
</organism>
<evidence type="ECO:0000313" key="2">
    <source>
        <dbReference type="EMBL" id="VDL94037.1"/>
    </source>
</evidence>
<reference evidence="4" key="1">
    <citation type="submission" date="2016-06" db="UniProtKB">
        <authorList>
            <consortium name="WormBaseParasite"/>
        </authorList>
    </citation>
    <scope>IDENTIFICATION</scope>
</reference>
<dbReference type="WBParaSite" id="SSLN_0000794201-mRNA-1">
    <property type="protein sequence ID" value="SSLN_0000794201-mRNA-1"/>
    <property type="gene ID" value="SSLN_0000794201"/>
</dbReference>
<sequence length="110" mass="13000">MYFGYVLCITVFLLLLPSATHGSVSRSRYKRKLLFSPPCPEEGYRFDKETGNFLCLVPTGKECFELCQKRHCNEWSAFNFMYSKDTRIRPRQACRCVRPFNMCLYNYVPN</sequence>
<name>A0A183STV4_SCHSO</name>
<proteinExistence type="predicted"/>
<feature type="chain" id="PRO_5043141286" evidence="1">
    <location>
        <begin position="23"/>
        <end position="110"/>
    </location>
</feature>
<reference evidence="2 3" key="2">
    <citation type="submission" date="2018-11" db="EMBL/GenBank/DDBJ databases">
        <authorList>
            <consortium name="Pathogen Informatics"/>
        </authorList>
    </citation>
    <scope>NUCLEOTIDE SEQUENCE [LARGE SCALE GENOMIC DNA]</scope>
    <source>
        <strain evidence="2 3">NST_G2</strain>
    </source>
</reference>
<evidence type="ECO:0000313" key="4">
    <source>
        <dbReference type="WBParaSite" id="SSLN_0000794201-mRNA-1"/>
    </source>
</evidence>
<protein>
    <submittedName>
        <fullName evidence="4">Apple domain-containing protein</fullName>
    </submittedName>
</protein>
<keyword evidence="3" id="KW-1185">Reference proteome</keyword>
<dbReference type="AlphaFoldDB" id="A0A183STV4"/>
<dbReference type="Proteomes" id="UP000275846">
    <property type="component" value="Unassembled WGS sequence"/>
</dbReference>
<feature type="signal peptide" evidence="1">
    <location>
        <begin position="1"/>
        <end position="22"/>
    </location>
</feature>
<accession>A0A183STV4</accession>
<dbReference type="EMBL" id="UYSU01034244">
    <property type="protein sequence ID" value="VDL94037.1"/>
    <property type="molecule type" value="Genomic_DNA"/>
</dbReference>
<evidence type="ECO:0000313" key="3">
    <source>
        <dbReference type="Proteomes" id="UP000275846"/>
    </source>
</evidence>
<keyword evidence="1" id="KW-0732">Signal</keyword>